<gene>
    <name evidence="1" type="ORF">GOACH_29_00220</name>
</gene>
<evidence type="ECO:0000313" key="1">
    <source>
        <dbReference type="EMBL" id="GAC50734.1"/>
    </source>
</evidence>
<comment type="caution">
    <text evidence="1">The sequence shown here is derived from an EMBL/GenBank/DDBJ whole genome shotgun (WGS) entry which is preliminary data.</text>
</comment>
<name>L7KQ29_9ACTN</name>
<dbReference type="AlphaFoldDB" id="L7KQ29"/>
<sequence length="152" mass="15978">MTAMLNRPTTTSTGDFFVTVLTTTPSVASDLATITELPVLIDCATLSTAQRQARRMSRQTDDGHTVVPVIKVEAAGSQAARTQTCVTVMPSARSIVSFAIDMRLLDIAHGIVVVAPACDDPIALRDDIIAALNAAGCPTRTRIPGWCIAPAS</sequence>
<protein>
    <submittedName>
        <fullName evidence="1">Uncharacterized protein</fullName>
    </submittedName>
</protein>
<dbReference type="Proteomes" id="UP000010988">
    <property type="component" value="Unassembled WGS sequence"/>
</dbReference>
<dbReference type="RefSeq" id="WP_005179039.1">
    <property type="nucleotide sequence ID" value="NZ_BANR01000029.1"/>
</dbReference>
<reference evidence="1 2" key="1">
    <citation type="submission" date="2012-12" db="EMBL/GenBank/DDBJ databases">
        <title>Whole genome shotgun sequence of Gordonia aichiensis NBRC 108223.</title>
        <authorList>
            <person name="Isaki-Nakamura S."/>
            <person name="Hosoyama A."/>
            <person name="Tsuchikane K."/>
            <person name="Ando Y."/>
            <person name="Baba S."/>
            <person name="Ohji S."/>
            <person name="Hamada M."/>
            <person name="Tamura T."/>
            <person name="Yamazoe A."/>
            <person name="Yamazaki S."/>
            <person name="Fujita N."/>
        </authorList>
    </citation>
    <scope>NUCLEOTIDE SEQUENCE [LARGE SCALE GENOMIC DNA]</scope>
    <source>
        <strain evidence="1 2">NBRC 108223</strain>
    </source>
</reference>
<organism evidence="1 2">
    <name type="scientific">Gordonia aichiensis NBRC 108223</name>
    <dbReference type="NCBI Taxonomy" id="1220583"/>
    <lineage>
        <taxon>Bacteria</taxon>
        <taxon>Bacillati</taxon>
        <taxon>Actinomycetota</taxon>
        <taxon>Actinomycetes</taxon>
        <taxon>Mycobacteriales</taxon>
        <taxon>Gordoniaceae</taxon>
        <taxon>Gordonia</taxon>
    </lineage>
</organism>
<proteinExistence type="predicted"/>
<dbReference type="STRING" id="1220583.GOACH_29_00220"/>
<accession>L7KQ29</accession>
<dbReference type="EMBL" id="BANR01000029">
    <property type="protein sequence ID" value="GAC50734.1"/>
    <property type="molecule type" value="Genomic_DNA"/>
</dbReference>
<keyword evidence="2" id="KW-1185">Reference proteome</keyword>
<evidence type="ECO:0000313" key="2">
    <source>
        <dbReference type="Proteomes" id="UP000010988"/>
    </source>
</evidence>